<dbReference type="EMBL" id="JAKWJU010000002">
    <property type="protein sequence ID" value="MCH6161269.1"/>
    <property type="molecule type" value="Genomic_DNA"/>
</dbReference>
<reference evidence="7" key="2">
    <citation type="journal article" date="2023" name="Int. J. Syst. Evol. Microbiol.">
        <title>Streptomyces marispadix sp. nov., isolated from marine beach sediment of the Northern Coast of Portugal.</title>
        <authorList>
            <person name="dos Santos J.D.N."/>
            <person name="Vitorino I.R."/>
            <person name="Kallscheuer N."/>
            <person name="Srivastava A."/>
            <person name="Krautwurst S."/>
            <person name="Marz M."/>
            <person name="Jogler C."/>
            <person name="Lobo Da Cunha A."/>
            <person name="Catita J."/>
            <person name="Goncalves H."/>
            <person name="Gonzalez I."/>
            <person name="Reyes F."/>
            <person name="Lage O.M."/>
        </authorList>
    </citation>
    <scope>NUCLEOTIDE SEQUENCE</scope>
    <source>
        <strain evidence="7">M600PL45_2</strain>
    </source>
</reference>
<evidence type="ECO:0000313" key="7">
    <source>
        <dbReference type="EMBL" id="MCH6161269.1"/>
    </source>
</evidence>
<sequence length="499" mass="50166">MRKRTLTTGTALAVALGTAVAGALALDAGAAEPSHTGAAAHKPDRVADGKRKVKEDFNGDGFQDLAVGAPENAESTGYITVVYGSEKGLDPSTRTVVDQNTPGVPGDATDGDLFGGALAAADLDGDGLTDLAVAAEGDERQSPAGSGSVTLLWGAKDGLSGKDATLLDPGTKETYGLGRNLTAGDFDGDGKQDLAMQRDDYGVLSGPFTRDGKFADEQRLKLTADGADVMALVPGDITGDGADDLVVMRAFEEASREALFFKGGEDGLKPGSGLKGQEGATGTIGDFDGDGYGDLAYRDVPEGIIENLPFDSGTVRIVYGSKSGPSKRNATFTQATSGVPGANEKNDQFGGTLSAGDVDGDGYDDLAAGVPFEAIGSKKEAGSFVVLDGSAKGLTGKGAQAMSQDFEGVPGDAAAGELLGAAVRLNDHDKDGKAELSVAAPGEGKGNGAVWSFPGGADGVETDGARTFAPGDVGAPAKGARFGKTFGNAAGAPLWGVDD</sequence>
<name>A0ABS9SYB3_9ACTN</name>
<dbReference type="Pfam" id="PF13517">
    <property type="entry name" value="FG-GAP_3"/>
    <property type="match status" value="1"/>
</dbReference>
<dbReference type="Pfam" id="PF01839">
    <property type="entry name" value="FG-GAP"/>
    <property type="match status" value="2"/>
</dbReference>
<feature type="chain" id="PRO_5047489304" evidence="6">
    <location>
        <begin position="31"/>
        <end position="499"/>
    </location>
</feature>
<gene>
    <name evidence="7" type="ORF">MMA15_12930</name>
</gene>
<dbReference type="Proteomes" id="UP001166784">
    <property type="component" value="Unassembled WGS sequence"/>
</dbReference>
<protein>
    <submittedName>
        <fullName evidence="7">FG-GAP-like repeat-containing protein</fullName>
    </submittedName>
</protein>
<evidence type="ECO:0000256" key="3">
    <source>
        <dbReference type="ARBA" id="ARBA00022801"/>
    </source>
</evidence>
<evidence type="ECO:0000256" key="5">
    <source>
        <dbReference type="SAM" id="MobiDB-lite"/>
    </source>
</evidence>
<dbReference type="PROSITE" id="PS51470">
    <property type="entry name" value="FG_GAP"/>
    <property type="match status" value="2"/>
</dbReference>
<evidence type="ECO:0000313" key="8">
    <source>
        <dbReference type="Proteomes" id="UP001166784"/>
    </source>
</evidence>
<reference evidence="7" key="1">
    <citation type="submission" date="2022-03" db="EMBL/GenBank/DDBJ databases">
        <authorList>
            <person name="Santos J.D.N."/>
            <person name="Kallscheuer N."/>
            <person name="Jogler C."/>
            <person name="Lage O.M."/>
        </authorList>
    </citation>
    <scope>NUCLEOTIDE SEQUENCE</scope>
    <source>
        <strain evidence="7">M600PL45_2</strain>
    </source>
</reference>
<dbReference type="SUPFAM" id="SSF69318">
    <property type="entry name" value="Integrin alpha N-terminal domain"/>
    <property type="match status" value="2"/>
</dbReference>
<feature type="signal peptide" evidence="6">
    <location>
        <begin position="1"/>
        <end position="30"/>
    </location>
</feature>
<dbReference type="InterPro" id="IPR028994">
    <property type="entry name" value="Integrin_alpha_N"/>
</dbReference>
<keyword evidence="1 6" id="KW-0732">Signal</keyword>
<evidence type="ECO:0000256" key="2">
    <source>
        <dbReference type="ARBA" id="ARBA00022737"/>
    </source>
</evidence>
<organism evidence="7 8">
    <name type="scientific">Streptomyces marispadix</name>
    <dbReference type="NCBI Taxonomy" id="2922868"/>
    <lineage>
        <taxon>Bacteria</taxon>
        <taxon>Bacillati</taxon>
        <taxon>Actinomycetota</taxon>
        <taxon>Actinomycetes</taxon>
        <taxon>Kitasatosporales</taxon>
        <taxon>Streptomycetaceae</taxon>
        <taxon>Streptomyces</taxon>
    </lineage>
</organism>
<dbReference type="PANTHER" id="PTHR23221:SF7">
    <property type="entry name" value="PHOSPHATIDYLINOSITOL-GLYCAN-SPECIFIC PHOSPHOLIPASE D"/>
    <property type="match status" value="1"/>
</dbReference>
<accession>A0ABS9SYB3</accession>
<evidence type="ECO:0000256" key="4">
    <source>
        <dbReference type="ARBA" id="ARBA00023180"/>
    </source>
</evidence>
<dbReference type="InterPro" id="IPR013519">
    <property type="entry name" value="Int_alpha_beta-p"/>
</dbReference>
<keyword evidence="2" id="KW-0677">Repeat</keyword>
<evidence type="ECO:0000256" key="1">
    <source>
        <dbReference type="ARBA" id="ARBA00022729"/>
    </source>
</evidence>
<keyword evidence="8" id="KW-1185">Reference proteome</keyword>
<keyword evidence="4" id="KW-0325">Glycoprotein</keyword>
<comment type="caution">
    <text evidence="7">The sequence shown here is derived from an EMBL/GenBank/DDBJ whole genome shotgun (WGS) entry which is preliminary data.</text>
</comment>
<dbReference type="Gene3D" id="2.130.10.130">
    <property type="entry name" value="Integrin alpha, N-terminal"/>
    <property type="match status" value="4"/>
</dbReference>
<dbReference type="PANTHER" id="PTHR23221">
    <property type="entry name" value="GLYCOSYLPHOSPHATIDYLINOSITOL PHOSPHOLIPASE D"/>
    <property type="match status" value="1"/>
</dbReference>
<dbReference type="SMART" id="SM00191">
    <property type="entry name" value="Int_alpha"/>
    <property type="match status" value="4"/>
</dbReference>
<keyword evidence="3" id="KW-0378">Hydrolase</keyword>
<proteinExistence type="predicted"/>
<feature type="compositionally biased region" description="Polar residues" evidence="5">
    <location>
        <begin position="328"/>
        <end position="337"/>
    </location>
</feature>
<dbReference type="RefSeq" id="WP_241059589.1">
    <property type="nucleotide sequence ID" value="NZ_JAKWJU010000002.1"/>
</dbReference>
<feature type="region of interest" description="Disordered" evidence="5">
    <location>
        <begin position="328"/>
        <end position="349"/>
    </location>
</feature>
<dbReference type="InterPro" id="IPR013517">
    <property type="entry name" value="FG-GAP"/>
</dbReference>
<evidence type="ECO:0000256" key="6">
    <source>
        <dbReference type="SAM" id="SignalP"/>
    </source>
</evidence>